<evidence type="ECO:0000313" key="2">
    <source>
        <dbReference type="Ensembl" id="ENSXCOP00000014501.1"/>
    </source>
</evidence>
<protein>
    <submittedName>
        <fullName evidence="2">Uncharacterized protein</fullName>
    </submittedName>
</protein>
<dbReference type="Proteomes" id="UP000261380">
    <property type="component" value="Unplaced"/>
</dbReference>
<dbReference type="GeneTree" id="ENSGT01110000271604"/>
<dbReference type="Ensembl" id="ENSXCOT00000014686.1">
    <property type="protein sequence ID" value="ENSXCOP00000014501.1"/>
    <property type="gene ID" value="ENSXCOG00000010998.1"/>
</dbReference>
<organism evidence="2 3">
    <name type="scientific">Xiphophorus couchianus</name>
    <name type="common">Monterrey platyfish</name>
    <dbReference type="NCBI Taxonomy" id="32473"/>
    <lineage>
        <taxon>Eukaryota</taxon>
        <taxon>Metazoa</taxon>
        <taxon>Chordata</taxon>
        <taxon>Craniata</taxon>
        <taxon>Vertebrata</taxon>
        <taxon>Euteleostomi</taxon>
        <taxon>Actinopterygii</taxon>
        <taxon>Neopterygii</taxon>
        <taxon>Teleostei</taxon>
        <taxon>Neoteleostei</taxon>
        <taxon>Acanthomorphata</taxon>
        <taxon>Ovalentaria</taxon>
        <taxon>Atherinomorphae</taxon>
        <taxon>Cyprinodontiformes</taxon>
        <taxon>Poeciliidae</taxon>
        <taxon>Poeciliinae</taxon>
        <taxon>Xiphophorus</taxon>
    </lineage>
</organism>
<evidence type="ECO:0000256" key="1">
    <source>
        <dbReference type="SAM" id="Phobius"/>
    </source>
</evidence>
<dbReference type="AlphaFoldDB" id="A0A3B5LYS8"/>
<feature type="transmembrane region" description="Helical" evidence="1">
    <location>
        <begin position="20"/>
        <end position="40"/>
    </location>
</feature>
<evidence type="ECO:0000313" key="3">
    <source>
        <dbReference type="Proteomes" id="UP000261380"/>
    </source>
</evidence>
<reference evidence="2" key="2">
    <citation type="submission" date="2025-09" db="UniProtKB">
        <authorList>
            <consortium name="Ensembl"/>
        </authorList>
    </citation>
    <scope>IDENTIFICATION</scope>
</reference>
<keyword evidence="1" id="KW-0812">Transmembrane</keyword>
<keyword evidence="3" id="KW-1185">Reference proteome</keyword>
<sequence>MLQLQSKLICADTFCVCKCLTLIICLNVFIQVSFPLVFHLKRTTEMCCPENNTFQDVSYICKDIVANITNDMCNCHQ</sequence>
<name>A0A3B5LYS8_9TELE</name>
<accession>A0A3B5LYS8</accession>
<reference evidence="2" key="1">
    <citation type="submission" date="2025-08" db="UniProtKB">
        <authorList>
            <consortium name="Ensembl"/>
        </authorList>
    </citation>
    <scope>IDENTIFICATION</scope>
</reference>
<keyword evidence="1" id="KW-0472">Membrane</keyword>
<keyword evidence="1" id="KW-1133">Transmembrane helix</keyword>
<proteinExistence type="predicted"/>